<evidence type="ECO:0000259" key="12">
    <source>
        <dbReference type="Pfam" id="PF00931"/>
    </source>
</evidence>
<evidence type="ECO:0000313" key="16">
    <source>
        <dbReference type="Proteomes" id="UP000790787"/>
    </source>
</evidence>
<dbReference type="GO" id="GO:0009626">
    <property type="term" value="P:plant-type hypersensitive response"/>
    <property type="evidence" value="ECO:0007669"/>
    <property type="project" value="UniProtKB-KW"/>
</dbReference>
<dbReference type="GO" id="GO:0005737">
    <property type="term" value="C:cytoplasm"/>
    <property type="evidence" value="ECO:0007669"/>
    <property type="project" value="UniProtKB-SubCell"/>
</dbReference>
<feature type="domain" description="NB-ARC" evidence="12">
    <location>
        <begin position="155"/>
        <end position="324"/>
    </location>
</feature>
<dbReference type="PRINTS" id="PR00364">
    <property type="entry name" value="DISEASERSIST"/>
</dbReference>
<evidence type="ECO:0000313" key="17">
    <source>
        <dbReference type="RefSeq" id="XP_016434467.1"/>
    </source>
</evidence>
<evidence type="ECO:0000256" key="1">
    <source>
        <dbReference type="ARBA" id="ARBA00002074"/>
    </source>
</evidence>
<evidence type="ECO:0000256" key="10">
    <source>
        <dbReference type="ARBA" id="ARBA00022840"/>
    </source>
</evidence>
<dbReference type="CDD" id="cd14798">
    <property type="entry name" value="RX-CC_like"/>
    <property type="match status" value="1"/>
</dbReference>
<dbReference type="Pfam" id="PF00931">
    <property type="entry name" value="NB-ARC"/>
    <property type="match status" value="1"/>
</dbReference>
<dbReference type="GO" id="GO:0043531">
    <property type="term" value="F:ADP binding"/>
    <property type="evidence" value="ECO:0007669"/>
    <property type="project" value="InterPro"/>
</dbReference>
<dbReference type="GeneID" id="107760868"/>
<dbReference type="Gene3D" id="1.10.8.430">
    <property type="entry name" value="Helical domain of apoptotic protease-activating factors"/>
    <property type="match status" value="1"/>
</dbReference>
<keyword evidence="9" id="KW-0611">Plant defense</keyword>
<comment type="similarity">
    <text evidence="3">Belongs to the disease resistance NB-LRR family.</text>
</comment>
<comment type="subcellular location">
    <subcellularLocation>
        <location evidence="2">Cytoplasm</location>
    </subcellularLocation>
</comment>
<keyword evidence="5" id="KW-0433">Leucine-rich repeat</keyword>
<dbReference type="PANTHER" id="PTHR23155">
    <property type="entry name" value="DISEASE RESISTANCE PROTEIN RP"/>
    <property type="match status" value="1"/>
</dbReference>
<dbReference type="Gene3D" id="3.80.10.10">
    <property type="entry name" value="Ribonuclease Inhibitor"/>
    <property type="match status" value="1"/>
</dbReference>
<reference evidence="16" key="1">
    <citation type="journal article" date="2014" name="Nat. Commun.">
        <title>The tobacco genome sequence and its comparison with those of tomato and potato.</title>
        <authorList>
            <person name="Sierro N."/>
            <person name="Battey J.N."/>
            <person name="Ouadi S."/>
            <person name="Bakaher N."/>
            <person name="Bovet L."/>
            <person name="Willig A."/>
            <person name="Goepfert S."/>
            <person name="Peitsch M.C."/>
            <person name="Ivanov N.V."/>
        </authorList>
    </citation>
    <scope>NUCLEOTIDE SEQUENCE [LARGE SCALE GENOMIC DNA]</scope>
</reference>
<dbReference type="Pfam" id="PF23559">
    <property type="entry name" value="WHD_DRP"/>
    <property type="match status" value="1"/>
</dbReference>
<dbReference type="Gene3D" id="1.10.10.10">
    <property type="entry name" value="Winged helix-like DNA-binding domain superfamily/Winged helix DNA-binding domain"/>
    <property type="match status" value="1"/>
</dbReference>
<evidence type="ECO:0000259" key="13">
    <source>
        <dbReference type="Pfam" id="PF18052"/>
    </source>
</evidence>
<dbReference type="SUPFAM" id="SSF52540">
    <property type="entry name" value="P-loop containing nucleoside triphosphate hydrolases"/>
    <property type="match status" value="1"/>
</dbReference>
<feature type="coiled-coil region" evidence="11">
    <location>
        <begin position="103"/>
        <end position="130"/>
    </location>
</feature>
<dbReference type="InterPro" id="IPR036388">
    <property type="entry name" value="WH-like_DNA-bd_sf"/>
</dbReference>
<keyword evidence="11" id="KW-0175">Coiled coil</keyword>
<proteinExistence type="inferred from homology"/>
<dbReference type="RefSeq" id="XP_016434467.1">
    <property type="nucleotide sequence ID" value="XM_016578981.2"/>
</dbReference>
<gene>
    <name evidence="17" type="primary">LOC107760868</name>
</gene>
<keyword evidence="7" id="KW-0677">Repeat</keyword>
<keyword evidence="10" id="KW-0067">ATP-binding</keyword>
<dbReference type="Pfam" id="PF23598">
    <property type="entry name" value="LRR_14"/>
    <property type="match status" value="1"/>
</dbReference>
<dbReference type="GO" id="GO:0005524">
    <property type="term" value="F:ATP binding"/>
    <property type="evidence" value="ECO:0007669"/>
    <property type="project" value="UniProtKB-KW"/>
</dbReference>
<dbReference type="FunFam" id="1.10.10.10:FF:000322">
    <property type="entry name" value="Probable disease resistance protein At1g63360"/>
    <property type="match status" value="1"/>
</dbReference>
<dbReference type="InterPro" id="IPR044974">
    <property type="entry name" value="Disease_R_plants"/>
</dbReference>
<name>A0A1S3X3K0_TOBAC</name>
<dbReference type="OMA" id="HIWITIS"/>
<dbReference type="PANTHER" id="PTHR23155:SF1152">
    <property type="entry name" value="AAA+ ATPASE DOMAIN-CONTAINING PROTEIN"/>
    <property type="match status" value="1"/>
</dbReference>
<dbReference type="FunFam" id="3.40.50.300:FF:001091">
    <property type="entry name" value="Probable disease resistance protein At1g61300"/>
    <property type="match status" value="1"/>
</dbReference>
<dbReference type="InterPro" id="IPR002182">
    <property type="entry name" value="NB-ARC"/>
</dbReference>
<dbReference type="KEGG" id="nta:107760868"/>
<evidence type="ECO:0000259" key="15">
    <source>
        <dbReference type="Pfam" id="PF23598"/>
    </source>
</evidence>
<dbReference type="AlphaFoldDB" id="A0A1S3X3K0"/>
<dbReference type="RefSeq" id="XP_016434467.1">
    <property type="nucleotide sequence ID" value="XM_016578981.1"/>
</dbReference>
<dbReference type="InterPro" id="IPR042197">
    <property type="entry name" value="Apaf_helical"/>
</dbReference>
<feature type="domain" description="Disease resistance N-terminal" evidence="13">
    <location>
        <begin position="5"/>
        <end position="83"/>
    </location>
</feature>
<dbReference type="PaxDb" id="4097-A0A1S3X3K0"/>
<evidence type="ECO:0000256" key="6">
    <source>
        <dbReference type="ARBA" id="ARBA00022667"/>
    </source>
</evidence>
<dbReference type="InterPro" id="IPR055414">
    <property type="entry name" value="LRR_R13L4/SHOC2-like"/>
</dbReference>
<dbReference type="Proteomes" id="UP000790787">
    <property type="component" value="Chromosome 12"/>
</dbReference>
<dbReference type="SUPFAM" id="SSF52058">
    <property type="entry name" value="L domain-like"/>
    <property type="match status" value="1"/>
</dbReference>
<dbReference type="Pfam" id="PF18052">
    <property type="entry name" value="Rx_N"/>
    <property type="match status" value="1"/>
</dbReference>
<evidence type="ECO:0000256" key="8">
    <source>
        <dbReference type="ARBA" id="ARBA00022741"/>
    </source>
</evidence>
<evidence type="ECO:0000256" key="4">
    <source>
        <dbReference type="ARBA" id="ARBA00022490"/>
    </source>
</evidence>
<evidence type="ECO:0000256" key="11">
    <source>
        <dbReference type="SAM" id="Coils"/>
    </source>
</evidence>
<protein>
    <submittedName>
        <fullName evidence="17">Late blight resistance protein homolog R1A-3</fullName>
    </submittedName>
    <submittedName>
        <fullName evidence="17">Late blight resistance protein homolog R1B-16</fullName>
    </submittedName>
</protein>
<comment type="function">
    <text evidence="1">Confers resistance to late blight (Phytophthora infestans) races carrying the avirulence gene Avr1. Resistance proteins guard the plant against pathogens that contain an appropriate avirulence protein via an indirect interaction with this avirulence protein. That triggers a defense system including the hypersensitive response, which restricts the pathogen growth.</text>
</comment>
<dbReference type="InterPro" id="IPR038005">
    <property type="entry name" value="RX-like_CC"/>
</dbReference>
<accession>A0A1S3X3K0</accession>
<keyword evidence="16" id="KW-1185">Reference proteome</keyword>
<feature type="domain" description="Disease resistance R13L4/SHOC-2-like LRR" evidence="15">
    <location>
        <begin position="557"/>
        <end position="850"/>
    </location>
</feature>
<feature type="domain" description="Disease resistance protein winged helix" evidence="14">
    <location>
        <begin position="411"/>
        <end position="480"/>
    </location>
</feature>
<organism evidence="16 17">
    <name type="scientific">Nicotiana tabacum</name>
    <name type="common">Common tobacco</name>
    <dbReference type="NCBI Taxonomy" id="4097"/>
    <lineage>
        <taxon>Eukaryota</taxon>
        <taxon>Viridiplantae</taxon>
        <taxon>Streptophyta</taxon>
        <taxon>Embryophyta</taxon>
        <taxon>Tracheophyta</taxon>
        <taxon>Spermatophyta</taxon>
        <taxon>Magnoliopsida</taxon>
        <taxon>eudicotyledons</taxon>
        <taxon>Gunneridae</taxon>
        <taxon>Pentapetalae</taxon>
        <taxon>asterids</taxon>
        <taxon>lamiids</taxon>
        <taxon>Solanales</taxon>
        <taxon>Solanaceae</taxon>
        <taxon>Nicotianoideae</taxon>
        <taxon>Nicotianeae</taxon>
        <taxon>Nicotiana</taxon>
    </lineage>
</organism>
<keyword evidence="6" id="KW-0381">Hypersensitive response</keyword>
<evidence type="ECO:0000256" key="9">
    <source>
        <dbReference type="ARBA" id="ARBA00022821"/>
    </source>
</evidence>
<evidence type="ECO:0000256" key="2">
    <source>
        <dbReference type="ARBA" id="ARBA00004496"/>
    </source>
</evidence>
<dbReference type="Gene3D" id="1.20.5.4130">
    <property type="match status" value="1"/>
</dbReference>
<sequence length="1054" mass="119953">MAYAVVTSLMTTLEQVLQFNPSLISESKLLIDSLYGRLSSLQAFLEDAGKRINDQEALTILEKKIRDAVYKAEDTVDLCLKRIHVADIDSNQDNARRMLYDELQQIGKVMDSIQEELMKFKNENQHIKDLPEINFFPLRSSGHVVDEENAFVGMENVFNKVLNQLIGGNARELNVVSVVGMGGIGKSTLAGSIFRNTSVFYHFDVSSWVTVSQEYDVREMLLDVLSFGTPSLKAMYSNLSNDQLLEQVYRKLKGKRYLIVLDDIWSIEAWNLVIRSFPDDENGSRIMLTTRLSEVAISAGNGYTFNMPFLNLENSWKLLADKVFGIAGCPLRLESMGKQIAQQCQGLPLSLIVIAGLLPKISRTYKDWKKVLESMKSHEGSTSEQCLAILALSYNYLPCSLKACFLYMGAFPEDEEIPVDKLIKIWVAEGFLKPSSHKKLEEVAEECLEDLVSRSLIIVSRRRANGKIRSCRIHDLLRQLCLREGKSDKFFHVITKSFEMSAEGMEIEHRLCLHPDGLENLSLGLEKGNFDSVRTILCLGELHSCFNSGCYKIVDPRFELLRVLDVLNIHFPSFPYEITELVQLRYVSFTTGSEVPASICNLWNLQTMVVISVAENELTLPLETWKMSSLRHFNPGRMYMPAPPKAQNFLGLEYLETLHSLRTADSSWKEIFMAVTNVKTLGVLINPDLNEWSNFSDSLICLANLRKLRIHLALPPYVQFFRRLPAPQLNAFPTKLMHLTLEATHLLWKDISFLGKLPNLEVLKLKYFAFQGSNWNLNEGGFKKLKLLHIFMTNLVRWKATSDSLPSLECLVLRHCYKLEEIAIEIGDIPTLELIELHHCSHSAATCVEEILEEQKGLGNEILVAHAYNTGVQYFDMRGEVDEEDDIASTYGSDVTYNHMSNMHRKFLTKAREEVVNVEHTSEDINFDVEELACSRWITTCLKYEEKPKQLRLEYGSERVQGDSSTDKLPQGARVARDLIRNLSRRSEEKAKQLILDYAGSECRQGNADLEVNFSPPSSPGSEDIDITLNDRRYRNSSKKSQLYSKLKRLIGQK</sequence>
<dbReference type="InterPro" id="IPR032675">
    <property type="entry name" value="LRR_dom_sf"/>
</dbReference>
<dbReference type="InterPro" id="IPR027417">
    <property type="entry name" value="P-loop_NTPase"/>
</dbReference>
<keyword evidence="4" id="KW-0963">Cytoplasm</keyword>
<dbReference type="InterPro" id="IPR041118">
    <property type="entry name" value="Rx_N"/>
</dbReference>
<evidence type="ECO:0000256" key="5">
    <source>
        <dbReference type="ARBA" id="ARBA00022614"/>
    </source>
</evidence>
<evidence type="ECO:0000256" key="3">
    <source>
        <dbReference type="ARBA" id="ARBA00008894"/>
    </source>
</evidence>
<keyword evidence="8" id="KW-0547">Nucleotide-binding</keyword>
<evidence type="ECO:0000259" key="14">
    <source>
        <dbReference type="Pfam" id="PF23559"/>
    </source>
</evidence>
<evidence type="ECO:0000256" key="7">
    <source>
        <dbReference type="ARBA" id="ARBA00022737"/>
    </source>
</evidence>
<dbReference type="GO" id="GO:0051607">
    <property type="term" value="P:defense response to virus"/>
    <property type="evidence" value="ECO:0007669"/>
    <property type="project" value="UniProtKB-ARBA"/>
</dbReference>
<dbReference type="Gene3D" id="3.40.50.300">
    <property type="entry name" value="P-loop containing nucleotide triphosphate hydrolases"/>
    <property type="match status" value="1"/>
</dbReference>
<dbReference type="OrthoDB" id="1478287at2759"/>
<reference evidence="17" key="2">
    <citation type="submission" date="2025-08" db="UniProtKB">
        <authorList>
            <consortium name="RefSeq"/>
        </authorList>
    </citation>
    <scope>IDENTIFICATION</scope>
    <source>
        <tissue evidence="17">Leaf</tissue>
    </source>
</reference>
<dbReference type="InterPro" id="IPR058922">
    <property type="entry name" value="WHD_DRP"/>
</dbReference>